<feature type="region of interest" description="Disordered" evidence="1">
    <location>
        <begin position="836"/>
        <end position="872"/>
    </location>
</feature>
<feature type="compositionally biased region" description="Acidic residues" evidence="1">
    <location>
        <begin position="850"/>
        <end position="869"/>
    </location>
</feature>
<name>A0ABR4PET8_9HELO</name>
<evidence type="ECO:0000313" key="2">
    <source>
        <dbReference type="EMBL" id="KAL3421840.1"/>
    </source>
</evidence>
<proteinExistence type="predicted"/>
<evidence type="ECO:0000256" key="1">
    <source>
        <dbReference type="SAM" id="MobiDB-lite"/>
    </source>
</evidence>
<feature type="region of interest" description="Disordered" evidence="1">
    <location>
        <begin position="378"/>
        <end position="469"/>
    </location>
</feature>
<protein>
    <submittedName>
        <fullName evidence="2">Uncharacterized protein</fullName>
    </submittedName>
</protein>
<sequence>MPVMTRKATPKVSAPADRTYHSETPMRQTKLAAARRVGGGGGGGRKRKSFPQYGKIGGPRLPRPSGAAVQETLTQMDYIFQRVPADDDEEDEDRFGDEEGGGVAQVQRERGTKRRRTIGAETPAETKFHTQRLTQMDWSFSSNLDGEEELDEREDAEEQDDDDEEGGVVLDAREHLQSPHKETDAKSMPPPRTPVRKRRMEIPASESPATPISPVYYAPTEESPSKSARRTLDELENGEATSTRGRNLSQPQQSPLSRQPLQEKSNNTAIAFSLSPKTLASPRKQPKLVIQDTFETDSETQLSRVPSSPPKRPSPGKSVRPKLVIEDTFETDLETQQSRQMPSSPPKRTSPAKSVRFKSPELSIEDVPLSSGVSRISQSPILESAPRHQLARTGTPRSSILKLEISDSEEDSDLDLDLDSEDEELELPANHVVRDDTPEEESQIVEETPEDKIPPEPEETNEEETNVEVSKHDTYYEDFGPETQMHLAELEREASSDNVDEEEQTDNVEAIETQYGRTQGMESQRLSTQHVNMMAPMTMSSDLFLSAHPQRVTEIVSRVKNHYFSSHMLPSNVSRIWLYETDPVRVLKYMASISRALQPGELKDEGGSGNAEFNAGKMMVSKYAYEILELYELADPLPLEELQRKEWLHKAPGAKAFVRPAVIGELIANLKPPLFTTGHSATFTDTQEVEAQLVSESTQFQPSTAPPSSPGIAAAYHNNSKRDGISYIPLRSSSPPLPPLSRARASQSSSHNASSTYRRAFPKLRTSSPPQLQLHARTPIRPSQASTVDLTQPPTQTTPTKRRPCSRSSDVEIVFESPPHVTQNPVQPHRLLLHSSTPISSLQNDKDPGPEEDGDEIYEDDDDQDEDLGPDTLIPLAMPSSSQILSKSQLLPESLLTESVPPPPMFIGDSDDEGDYGDGMRDLLDGY</sequence>
<feature type="region of interest" description="Disordered" evidence="1">
    <location>
        <begin position="1"/>
        <end position="66"/>
    </location>
</feature>
<feature type="compositionally biased region" description="Polar residues" evidence="1">
    <location>
        <begin position="131"/>
        <end position="144"/>
    </location>
</feature>
<gene>
    <name evidence="2" type="ORF">PVAG01_05996</name>
</gene>
<reference evidence="2 3" key="1">
    <citation type="submission" date="2024-06" db="EMBL/GenBank/DDBJ databases">
        <title>Complete genome of Phlyctema vagabunda strain 19-DSS-EL-015.</title>
        <authorList>
            <person name="Fiorenzani C."/>
        </authorList>
    </citation>
    <scope>NUCLEOTIDE SEQUENCE [LARGE SCALE GENOMIC DNA]</scope>
    <source>
        <strain evidence="2 3">19-DSS-EL-015</strain>
    </source>
</reference>
<organism evidence="2 3">
    <name type="scientific">Phlyctema vagabunda</name>
    <dbReference type="NCBI Taxonomy" id="108571"/>
    <lineage>
        <taxon>Eukaryota</taxon>
        <taxon>Fungi</taxon>
        <taxon>Dikarya</taxon>
        <taxon>Ascomycota</taxon>
        <taxon>Pezizomycotina</taxon>
        <taxon>Leotiomycetes</taxon>
        <taxon>Helotiales</taxon>
        <taxon>Dermateaceae</taxon>
        <taxon>Phlyctema</taxon>
    </lineage>
</organism>
<feature type="compositionally biased region" description="Low complexity" evidence="1">
    <location>
        <begin position="729"/>
        <end position="755"/>
    </location>
</feature>
<feature type="compositionally biased region" description="Acidic residues" evidence="1">
    <location>
        <begin position="86"/>
        <end position="100"/>
    </location>
</feature>
<feature type="region of interest" description="Disordered" evidence="1">
    <location>
        <begin position="896"/>
        <end position="927"/>
    </location>
</feature>
<feature type="compositionally biased region" description="Polar residues" evidence="1">
    <location>
        <begin position="263"/>
        <end position="278"/>
    </location>
</feature>
<dbReference type="EMBL" id="JBFCZG010000005">
    <property type="protein sequence ID" value="KAL3421840.1"/>
    <property type="molecule type" value="Genomic_DNA"/>
</dbReference>
<dbReference type="Proteomes" id="UP001629113">
    <property type="component" value="Unassembled WGS sequence"/>
</dbReference>
<feature type="compositionally biased region" description="Acidic residues" evidence="1">
    <location>
        <begin position="437"/>
        <end position="449"/>
    </location>
</feature>
<feature type="compositionally biased region" description="Basic and acidic residues" evidence="1">
    <location>
        <begin position="918"/>
        <end position="927"/>
    </location>
</feature>
<feature type="compositionally biased region" description="Acidic residues" evidence="1">
    <location>
        <begin position="145"/>
        <end position="166"/>
    </location>
</feature>
<feature type="compositionally biased region" description="Low complexity" evidence="1">
    <location>
        <begin position="248"/>
        <end position="262"/>
    </location>
</feature>
<feature type="region of interest" description="Disordered" evidence="1">
    <location>
        <begin position="84"/>
        <end position="363"/>
    </location>
</feature>
<feature type="region of interest" description="Disordered" evidence="1">
    <location>
        <begin position="693"/>
        <end position="809"/>
    </location>
</feature>
<comment type="caution">
    <text evidence="2">The sequence shown here is derived from an EMBL/GenBank/DDBJ whole genome shotgun (WGS) entry which is preliminary data.</text>
</comment>
<feature type="compositionally biased region" description="Polar residues" evidence="1">
    <location>
        <begin position="781"/>
        <end position="790"/>
    </location>
</feature>
<feature type="compositionally biased region" description="Basic and acidic residues" evidence="1">
    <location>
        <begin position="171"/>
        <end position="185"/>
    </location>
</feature>
<dbReference type="PANTHER" id="PTHR35711">
    <property type="entry name" value="EXPRESSED PROTEIN"/>
    <property type="match status" value="1"/>
</dbReference>
<accession>A0ABR4PET8</accession>
<feature type="compositionally biased region" description="Acidic residues" evidence="1">
    <location>
        <begin position="406"/>
        <end position="426"/>
    </location>
</feature>
<keyword evidence="3" id="KW-1185">Reference proteome</keyword>
<evidence type="ECO:0000313" key="3">
    <source>
        <dbReference type="Proteomes" id="UP001629113"/>
    </source>
</evidence>
<feature type="compositionally biased region" description="Acidic residues" evidence="1">
    <location>
        <begin position="456"/>
        <end position="466"/>
    </location>
</feature>
<feature type="compositionally biased region" description="Polar residues" evidence="1">
    <location>
        <begin position="694"/>
        <end position="703"/>
    </location>
</feature>
<dbReference type="PANTHER" id="PTHR35711:SF1">
    <property type="entry name" value="ECTODERMAL, ISOFORM F"/>
    <property type="match status" value="1"/>
</dbReference>